<dbReference type="EMBL" id="KZ826178">
    <property type="protein sequence ID" value="PYH87749.1"/>
    <property type="molecule type" value="Genomic_DNA"/>
</dbReference>
<gene>
    <name evidence="1" type="ORF">BO71DRAFT_165358</name>
</gene>
<dbReference type="AlphaFoldDB" id="A0A319CTC9"/>
<name>A0A319CTC9_9EURO</name>
<dbReference type="VEuPathDB" id="FungiDB:BO71DRAFT_165358"/>
<organism evidence="1 2">
    <name type="scientific">Aspergillus ellipticus CBS 707.79</name>
    <dbReference type="NCBI Taxonomy" id="1448320"/>
    <lineage>
        <taxon>Eukaryota</taxon>
        <taxon>Fungi</taxon>
        <taxon>Dikarya</taxon>
        <taxon>Ascomycota</taxon>
        <taxon>Pezizomycotina</taxon>
        <taxon>Eurotiomycetes</taxon>
        <taxon>Eurotiomycetidae</taxon>
        <taxon>Eurotiales</taxon>
        <taxon>Aspergillaceae</taxon>
        <taxon>Aspergillus</taxon>
        <taxon>Aspergillus subgen. Circumdati</taxon>
    </lineage>
</organism>
<reference evidence="1 2" key="1">
    <citation type="submission" date="2018-02" db="EMBL/GenBank/DDBJ databases">
        <title>The genomes of Aspergillus section Nigri reveals drivers in fungal speciation.</title>
        <authorList>
            <consortium name="DOE Joint Genome Institute"/>
            <person name="Vesth T.C."/>
            <person name="Nybo J."/>
            <person name="Theobald S."/>
            <person name="Brandl J."/>
            <person name="Frisvad J.C."/>
            <person name="Nielsen K.F."/>
            <person name="Lyhne E.K."/>
            <person name="Kogle M.E."/>
            <person name="Kuo A."/>
            <person name="Riley R."/>
            <person name="Clum A."/>
            <person name="Nolan M."/>
            <person name="Lipzen A."/>
            <person name="Salamov A."/>
            <person name="Henrissat B."/>
            <person name="Wiebenga A."/>
            <person name="De vries R.P."/>
            <person name="Grigoriev I.V."/>
            <person name="Mortensen U.H."/>
            <person name="Andersen M.R."/>
            <person name="Baker S.E."/>
        </authorList>
    </citation>
    <scope>NUCLEOTIDE SEQUENCE [LARGE SCALE GENOMIC DNA]</scope>
    <source>
        <strain evidence="1 2">CBS 707.79</strain>
    </source>
</reference>
<accession>A0A319CTC9</accession>
<evidence type="ECO:0000313" key="2">
    <source>
        <dbReference type="Proteomes" id="UP000247810"/>
    </source>
</evidence>
<evidence type="ECO:0000313" key="1">
    <source>
        <dbReference type="EMBL" id="PYH87749.1"/>
    </source>
</evidence>
<sequence length="297" mass="32055">MGIYQGNLGTSTVVCSLQSAAYTRRRERGPQGRKGTMAAGQAAHARKLSARDSSDAATAEVWLFPFREAMKLGQNRHPRVLEARPASLRTSTVILTCLAYLGSRSPITMIPSSAVIGRTSGYLPQEEQRDQRHGIAGGFGCGYSTDSIAGGQSDTNSNAVLQESPTNLSISVQIILVSMRPALPHVAALRSHPSRKSRVLGAITPSAFIGQTSELRERIGCSALCTMLLLVVVNAEMDTIVPTHHKNGGARTRTHLSTLQYEETTWLDQPIYVIWAEGLTERREALNSNPTSTSGAR</sequence>
<protein>
    <submittedName>
        <fullName evidence="1">Uncharacterized protein</fullName>
    </submittedName>
</protein>
<proteinExistence type="predicted"/>
<dbReference type="Proteomes" id="UP000247810">
    <property type="component" value="Unassembled WGS sequence"/>
</dbReference>
<keyword evidence="2" id="KW-1185">Reference proteome</keyword>